<evidence type="ECO:0000313" key="2">
    <source>
        <dbReference type="EMBL" id="KAG9354910.1"/>
    </source>
</evidence>
<dbReference type="Proteomes" id="UP000824540">
    <property type="component" value="Unassembled WGS sequence"/>
</dbReference>
<protein>
    <submittedName>
        <fullName evidence="2">Uncharacterized protein</fullName>
    </submittedName>
</protein>
<sequence>MFGSRVFKCPASHRHDEDFGKKKKTLRKDTAGSAAESKQGVAAHSSGDMGQEYGSVTQRPVLWRGVWHCATQQMSESLLRFSIPCRIWCVTYITIAHADTLPCAGSPFGRDQQLQRAASRKRSLLQQSLSSMDLHLATG</sequence>
<evidence type="ECO:0000256" key="1">
    <source>
        <dbReference type="SAM" id="MobiDB-lite"/>
    </source>
</evidence>
<comment type="caution">
    <text evidence="2">The sequence shown here is derived from an EMBL/GenBank/DDBJ whole genome shotgun (WGS) entry which is preliminary data.</text>
</comment>
<feature type="region of interest" description="Disordered" evidence="1">
    <location>
        <begin position="14"/>
        <end position="52"/>
    </location>
</feature>
<proteinExistence type="predicted"/>
<dbReference type="AlphaFoldDB" id="A0A8T2PU72"/>
<name>A0A8T2PU72_9TELE</name>
<gene>
    <name evidence="2" type="ORF">JZ751_001623</name>
</gene>
<organism evidence="2 3">
    <name type="scientific">Albula glossodonta</name>
    <name type="common">roundjaw bonefish</name>
    <dbReference type="NCBI Taxonomy" id="121402"/>
    <lineage>
        <taxon>Eukaryota</taxon>
        <taxon>Metazoa</taxon>
        <taxon>Chordata</taxon>
        <taxon>Craniata</taxon>
        <taxon>Vertebrata</taxon>
        <taxon>Euteleostomi</taxon>
        <taxon>Actinopterygii</taxon>
        <taxon>Neopterygii</taxon>
        <taxon>Teleostei</taxon>
        <taxon>Albuliformes</taxon>
        <taxon>Albulidae</taxon>
        <taxon>Albula</taxon>
    </lineage>
</organism>
<reference evidence="2" key="1">
    <citation type="thesis" date="2021" institute="BYU ScholarsArchive" country="Provo, UT, USA">
        <title>Applications of and Algorithms for Genome Assembly and Genomic Analyses with an Emphasis on Marine Teleosts.</title>
        <authorList>
            <person name="Pickett B.D."/>
        </authorList>
    </citation>
    <scope>NUCLEOTIDE SEQUENCE</scope>
    <source>
        <strain evidence="2">HI-2016</strain>
    </source>
</reference>
<dbReference type="EMBL" id="JAFBMS010000002">
    <property type="protein sequence ID" value="KAG9354910.1"/>
    <property type="molecule type" value="Genomic_DNA"/>
</dbReference>
<evidence type="ECO:0000313" key="3">
    <source>
        <dbReference type="Proteomes" id="UP000824540"/>
    </source>
</evidence>
<accession>A0A8T2PU72</accession>
<keyword evidence="3" id="KW-1185">Reference proteome</keyword>